<accession>A0A9D3Y7M3</accession>
<reference evidence="2" key="2">
    <citation type="submission" date="2020-11" db="EMBL/GenBank/DDBJ databases">
        <authorList>
            <person name="McCartney M.A."/>
            <person name="Auch B."/>
            <person name="Kono T."/>
            <person name="Mallez S."/>
            <person name="Becker A."/>
            <person name="Gohl D.M."/>
            <person name="Silverstein K.A.T."/>
            <person name="Koren S."/>
            <person name="Bechman K.B."/>
            <person name="Herman A."/>
            <person name="Abrahante J.E."/>
            <person name="Garbe J."/>
        </authorList>
    </citation>
    <scope>NUCLEOTIDE SEQUENCE</scope>
    <source>
        <strain evidence="2">Duluth1</strain>
        <tissue evidence="2">Whole animal</tissue>
    </source>
</reference>
<dbReference type="Proteomes" id="UP000828390">
    <property type="component" value="Unassembled WGS sequence"/>
</dbReference>
<evidence type="ECO:0000256" key="1">
    <source>
        <dbReference type="SAM" id="MobiDB-lite"/>
    </source>
</evidence>
<organism evidence="2 3">
    <name type="scientific">Dreissena polymorpha</name>
    <name type="common">Zebra mussel</name>
    <name type="synonym">Mytilus polymorpha</name>
    <dbReference type="NCBI Taxonomy" id="45954"/>
    <lineage>
        <taxon>Eukaryota</taxon>
        <taxon>Metazoa</taxon>
        <taxon>Spiralia</taxon>
        <taxon>Lophotrochozoa</taxon>
        <taxon>Mollusca</taxon>
        <taxon>Bivalvia</taxon>
        <taxon>Autobranchia</taxon>
        <taxon>Heteroconchia</taxon>
        <taxon>Euheterodonta</taxon>
        <taxon>Imparidentia</taxon>
        <taxon>Neoheterodontei</taxon>
        <taxon>Myida</taxon>
        <taxon>Dreissenoidea</taxon>
        <taxon>Dreissenidae</taxon>
        <taxon>Dreissena</taxon>
    </lineage>
</organism>
<evidence type="ECO:0000313" key="2">
    <source>
        <dbReference type="EMBL" id="KAH3695383.1"/>
    </source>
</evidence>
<dbReference type="EMBL" id="JAIWYP010000016">
    <property type="protein sequence ID" value="KAH3695383.1"/>
    <property type="molecule type" value="Genomic_DNA"/>
</dbReference>
<sequence>MFKVVAVGSRPEQFRRLHCVLLRLYCVPPASMASSLRSGSPLGRRKDAGPV</sequence>
<proteinExistence type="predicted"/>
<gene>
    <name evidence="2" type="ORF">DPMN_082841</name>
</gene>
<evidence type="ECO:0000313" key="3">
    <source>
        <dbReference type="Proteomes" id="UP000828390"/>
    </source>
</evidence>
<name>A0A9D3Y7M3_DREPO</name>
<keyword evidence="3" id="KW-1185">Reference proteome</keyword>
<comment type="caution">
    <text evidence="2">The sequence shown here is derived from an EMBL/GenBank/DDBJ whole genome shotgun (WGS) entry which is preliminary data.</text>
</comment>
<reference evidence="2" key="1">
    <citation type="journal article" date="2019" name="bioRxiv">
        <title>The Genome of the Zebra Mussel, Dreissena polymorpha: A Resource for Invasive Species Research.</title>
        <authorList>
            <person name="McCartney M.A."/>
            <person name="Auch B."/>
            <person name="Kono T."/>
            <person name="Mallez S."/>
            <person name="Zhang Y."/>
            <person name="Obille A."/>
            <person name="Becker A."/>
            <person name="Abrahante J.E."/>
            <person name="Garbe J."/>
            <person name="Badalamenti J.P."/>
            <person name="Herman A."/>
            <person name="Mangelson H."/>
            <person name="Liachko I."/>
            <person name="Sullivan S."/>
            <person name="Sone E.D."/>
            <person name="Koren S."/>
            <person name="Silverstein K.A.T."/>
            <person name="Beckman K.B."/>
            <person name="Gohl D.M."/>
        </authorList>
    </citation>
    <scope>NUCLEOTIDE SEQUENCE</scope>
    <source>
        <strain evidence="2">Duluth1</strain>
        <tissue evidence="2">Whole animal</tissue>
    </source>
</reference>
<dbReference type="AlphaFoldDB" id="A0A9D3Y7M3"/>
<protein>
    <submittedName>
        <fullName evidence="2">Uncharacterized protein</fullName>
    </submittedName>
</protein>
<feature type="region of interest" description="Disordered" evidence="1">
    <location>
        <begin position="32"/>
        <end position="51"/>
    </location>
</feature>